<keyword evidence="5" id="KW-1185">Reference proteome</keyword>
<dbReference type="Pfam" id="PF03795">
    <property type="entry name" value="YCII"/>
    <property type="match status" value="1"/>
</dbReference>
<evidence type="ECO:0000256" key="2">
    <source>
        <dbReference type="SAM" id="SignalP"/>
    </source>
</evidence>
<comment type="similarity">
    <text evidence="1">Belongs to the YciI family.</text>
</comment>
<evidence type="ECO:0000313" key="5">
    <source>
        <dbReference type="Proteomes" id="UP000290218"/>
    </source>
</evidence>
<gene>
    <name evidence="4" type="ORF">ESB00_18485</name>
</gene>
<name>A0A4V1M639_9BACT</name>
<organism evidence="4 5">
    <name type="scientific">Oleiharenicola lentus</name>
    <dbReference type="NCBI Taxonomy" id="2508720"/>
    <lineage>
        <taxon>Bacteria</taxon>
        <taxon>Pseudomonadati</taxon>
        <taxon>Verrucomicrobiota</taxon>
        <taxon>Opitutia</taxon>
        <taxon>Opitutales</taxon>
        <taxon>Opitutaceae</taxon>
        <taxon>Oleiharenicola</taxon>
    </lineage>
</organism>
<feature type="domain" description="YCII-related" evidence="3">
    <location>
        <begin position="54"/>
        <end position="124"/>
    </location>
</feature>
<dbReference type="Gene3D" id="3.30.70.1060">
    <property type="entry name" value="Dimeric alpha+beta barrel"/>
    <property type="match status" value="1"/>
</dbReference>
<dbReference type="InterPro" id="IPR005545">
    <property type="entry name" value="YCII"/>
</dbReference>
<proteinExistence type="inferred from homology"/>
<dbReference type="RefSeq" id="WP_129049597.1">
    <property type="nucleotide sequence ID" value="NZ_SDHX01000002.1"/>
</dbReference>
<dbReference type="OrthoDB" id="8481699at2"/>
<feature type="signal peptide" evidence="2">
    <location>
        <begin position="1"/>
        <end position="20"/>
    </location>
</feature>
<keyword evidence="2" id="KW-0732">Signal</keyword>
<protein>
    <recommendedName>
        <fullName evidence="3">YCII-related domain-containing protein</fullName>
    </recommendedName>
</protein>
<evidence type="ECO:0000259" key="3">
    <source>
        <dbReference type="Pfam" id="PF03795"/>
    </source>
</evidence>
<evidence type="ECO:0000256" key="1">
    <source>
        <dbReference type="ARBA" id="ARBA00007689"/>
    </source>
</evidence>
<dbReference type="AlphaFoldDB" id="A0A4V1M639"/>
<dbReference type="EMBL" id="SDHX01000002">
    <property type="protein sequence ID" value="RXK53676.1"/>
    <property type="molecule type" value="Genomic_DNA"/>
</dbReference>
<reference evidence="4 5" key="1">
    <citation type="submission" date="2019-01" db="EMBL/GenBank/DDBJ databases">
        <title>Lacunisphaera sp. strain TWA-58.</title>
        <authorList>
            <person name="Chen W.-M."/>
        </authorList>
    </citation>
    <scope>NUCLEOTIDE SEQUENCE [LARGE SCALE GENOMIC DNA]</scope>
    <source>
        <strain evidence="4 5">TWA-58</strain>
    </source>
</reference>
<evidence type="ECO:0000313" key="4">
    <source>
        <dbReference type="EMBL" id="RXK53676.1"/>
    </source>
</evidence>
<dbReference type="SUPFAM" id="SSF54909">
    <property type="entry name" value="Dimeric alpha+beta barrel"/>
    <property type="match status" value="1"/>
</dbReference>
<dbReference type="InterPro" id="IPR011008">
    <property type="entry name" value="Dimeric_a/b-barrel"/>
</dbReference>
<dbReference type="Proteomes" id="UP000290218">
    <property type="component" value="Unassembled WGS sequence"/>
</dbReference>
<accession>A0A4V1M639</accession>
<sequence>MNIRALLAGLLIAGIFGVTAQAVDPTAPALPSNMTVYYFGLLTRGPQADAIPKDELPAIQAGHMANIERLAKEGKLLVAGPFMDDGDWRGIFIFKCATLEEARVLAATDPAIRAGRLKVEIHPWLTMKGSIRDPAFPASP</sequence>
<comment type="caution">
    <text evidence="4">The sequence shown here is derived from an EMBL/GenBank/DDBJ whole genome shotgun (WGS) entry which is preliminary data.</text>
</comment>
<feature type="chain" id="PRO_5020331055" description="YCII-related domain-containing protein" evidence="2">
    <location>
        <begin position="21"/>
        <end position="140"/>
    </location>
</feature>